<gene>
    <name evidence="2" type="ORF">N8I77_010522</name>
</gene>
<dbReference type="CDD" id="cd09917">
    <property type="entry name" value="F-box_SF"/>
    <property type="match status" value="1"/>
</dbReference>
<evidence type="ECO:0000256" key="1">
    <source>
        <dbReference type="SAM" id="Coils"/>
    </source>
</evidence>
<dbReference type="EMBL" id="JAUJFL010000006">
    <property type="protein sequence ID" value="KAK2601047.1"/>
    <property type="molecule type" value="Genomic_DNA"/>
</dbReference>
<evidence type="ECO:0000313" key="3">
    <source>
        <dbReference type="Proteomes" id="UP001265746"/>
    </source>
</evidence>
<proteinExistence type="predicted"/>
<evidence type="ECO:0008006" key="4">
    <source>
        <dbReference type="Google" id="ProtNLM"/>
    </source>
</evidence>
<protein>
    <recommendedName>
        <fullName evidence="4">F-box domain-containing protein</fullName>
    </recommendedName>
</protein>
<organism evidence="2 3">
    <name type="scientific">Phomopsis amygdali</name>
    <name type="common">Fusicoccum amygdali</name>
    <dbReference type="NCBI Taxonomy" id="1214568"/>
    <lineage>
        <taxon>Eukaryota</taxon>
        <taxon>Fungi</taxon>
        <taxon>Dikarya</taxon>
        <taxon>Ascomycota</taxon>
        <taxon>Pezizomycotina</taxon>
        <taxon>Sordariomycetes</taxon>
        <taxon>Sordariomycetidae</taxon>
        <taxon>Diaporthales</taxon>
        <taxon>Diaporthaceae</taxon>
        <taxon>Diaporthe</taxon>
    </lineage>
</organism>
<dbReference type="AlphaFoldDB" id="A0AAD9VZH0"/>
<keyword evidence="1" id="KW-0175">Coiled coil</keyword>
<keyword evidence="3" id="KW-1185">Reference proteome</keyword>
<sequence>MELPLTDIDSAIITSMERMISEVRKENEELRLKLARLKDNKPHTRTIQELPVEILLMIAGHLEDTDELRAFMQTSQKLHCVWHENKVQFITRMLGMVPDVLEEAASASRFLTTQMDDGSFWEMDSNYWVVDGNIGVPLFPAHICIATKGALSFVGNKNPCQPNSCTFQDAMRLERTHPFVRRLADIYIEQCAASNPALSATLSSRPVTSQERARIERAFYRFETFRRAFAPFEGHGHCQIPDSFTDDWLQNPIPYLVQDFKESFDAVELIQLHCIYGFLKRLVTPAINDLIWHSCHLSEMNLVEDWATDHRVAPLIFRGLQFVYEMWAAFRNRRMSVLSCCIRIMGPLSFQPYLGAMYDTAFYDVLYAELHTKHNASVQDIKSRIAIHDRDTSPRDACLAVASSIQAMGQQDLVTLREEMDSVAPHRRWGFVMWDHSRLELMGFFKQQHDAPPGSGIGPAKYILSSTAFTLGQHRLANLPYFDRQPWWERAPGPFPHGPRLYDTWYPLAMPQNLDVVEQVDQE</sequence>
<name>A0AAD9VZH0_PHOAM</name>
<feature type="coiled-coil region" evidence="1">
    <location>
        <begin position="13"/>
        <end position="40"/>
    </location>
</feature>
<dbReference type="Proteomes" id="UP001265746">
    <property type="component" value="Unassembled WGS sequence"/>
</dbReference>
<accession>A0AAD9VZH0</accession>
<comment type="caution">
    <text evidence="2">The sequence shown here is derived from an EMBL/GenBank/DDBJ whole genome shotgun (WGS) entry which is preliminary data.</text>
</comment>
<evidence type="ECO:0000313" key="2">
    <source>
        <dbReference type="EMBL" id="KAK2601047.1"/>
    </source>
</evidence>
<reference evidence="2" key="1">
    <citation type="submission" date="2023-06" db="EMBL/GenBank/DDBJ databases">
        <authorList>
            <person name="Noh H."/>
        </authorList>
    </citation>
    <scope>NUCLEOTIDE SEQUENCE</scope>
    <source>
        <strain evidence="2">DUCC20226</strain>
    </source>
</reference>